<name>A0AAP0DZI9_9MAGN</name>
<dbReference type="InterPro" id="IPR011009">
    <property type="entry name" value="Kinase-like_dom_sf"/>
</dbReference>
<proteinExistence type="predicted"/>
<dbReference type="SUPFAM" id="SSF56112">
    <property type="entry name" value="Protein kinase-like (PK-like)"/>
    <property type="match status" value="1"/>
</dbReference>
<evidence type="ECO:0000313" key="2">
    <source>
        <dbReference type="Proteomes" id="UP001420932"/>
    </source>
</evidence>
<protein>
    <recommendedName>
        <fullName evidence="3">Protein kinase domain-containing protein</fullName>
    </recommendedName>
</protein>
<reference evidence="1 2" key="1">
    <citation type="submission" date="2024-01" db="EMBL/GenBank/DDBJ databases">
        <title>Genome assemblies of Stephania.</title>
        <authorList>
            <person name="Yang L."/>
        </authorList>
    </citation>
    <scope>NUCLEOTIDE SEQUENCE [LARGE SCALE GENOMIC DNA]</scope>
    <source>
        <strain evidence="1">YNDBR</strain>
        <tissue evidence="1">Leaf</tissue>
    </source>
</reference>
<dbReference type="Gene3D" id="3.30.200.20">
    <property type="entry name" value="Phosphorylase Kinase, domain 1"/>
    <property type="match status" value="1"/>
</dbReference>
<dbReference type="Proteomes" id="UP001420932">
    <property type="component" value="Unassembled WGS sequence"/>
</dbReference>
<evidence type="ECO:0008006" key="3">
    <source>
        <dbReference type="Google" id="ProtNLM"/>
    </source>
</evidence>
<accession>A0AAP0DZI9</accession>
<organism evidence="1 2">
    <name type="scientific">Stephania yunnanensis</name>
    <dbReference type="NCBI Taxonomy" id="152371"/>
    <lineage>
        <taxon>Eukaryota</taxon>
        <taxon>Viridiplantae</taxon>
        <taxon>Streptophyta</taxon>
        <taxon>Embryophyta</taxon>
        <taxon>Tracheophyta</taxon>
        <taxon>Spermatophyta</taxon>
        <taxon>Magnoliopsida</taxon>
        <taxon>Ranunculales</taxon>
        <taxon>Menispermaceae</taxon>
        <taxon>Menispermoideae</taxon>
        <taxon>Cissampelideae</taxon>
        <taxon>Stephania</taxon>
    </lineage>
</organism>
<evidence type="ECO:0000313" key="1">
    <source>
        <dbReference type="EMBL" id="KAK9082042.1"/>
    </source>
</evidence>
<sequence>MHDVADHHFPIFSYLHSRLKYLMTCLEQHPPFLPINGTVSHAAVGIKEWGTSCSPETDEFSPANLIGTGHFGSVFKWVILGSTEPVVVKNMELVSNHPHKETSTLMECFSLEMFTGKRPTEEVFQDGRELHQFCKIGLHKQAMKIIDSHMLELEREGNDRLDQDIIGDQY</sequence>
<dbReference type="EMBL" id="JBBNAF010000040">
    <property type="protein sequence ID" value="KAK9082042.1"/>
    <property type="molecule type" value="Genomic_DNA"/>
</dbReference>
<keyword evidence="2" id="KW-1185">Reference proteome</keyword>
<comment type="caution">
    <text evidence="1">The sequence shown here is derived from an EMBL/GenBank/DDBJ whole genome shotgun (WGS) entry which is preliminary data.</text>
</comment>
<dbReference type="AlphaFoldDB" id="A0AAP0DZI9"/>
<gene>
    <name evidence="1" type="ORF">Syun_031441</name>
</gene>